<dbReference type="Pfam" id="PF09388">
    <property type="entry name" value="SpoOE-like"/>
    <property type="match status" value="1"/>
</dbReference>
<reference evidence="1 2" key="1">
    <citation type="submission" date="2020-11" db="EMBL/GenBank/DDBJ databases">
        <title>Taxonomic evaluation of the Bacillus sporothermodurans group of bacteria based on whole genome sequences.</title>
        <authorList>
            <person name="Fiedler G."/>
            <person name="Herbstmann A.-D."/>
            <person name="Doll E."/>
            <person name="Wenning M."/>
            <person name="Brinks E."/>
            <person name="Kabisch J."/>
            <person name="Breitenwieser F."/>
            <person name="Lappann M."/>
            <person name="Boehnlein C."/>
            <person name="Franz C."/>
        </authorList>
    </citation>
    <scope>NUCLEOTIDE SEQUENCE [LARGE SCALE GENOMIC DNA]</scope>
    <source>
        <strain evidence="1 2">JCM 19841</strain>
    </source>
</reference>
<sequence>MYTYGNAIKEKRYLKRIQVKREEMIQLGKRYGLTNDKTIFCSQELDTLLNEYYKFQQSNDRSLKPVVIKESSFIIYKSKKHSNERVVKYNVLNAI</sequence>
<evidence type="ECO:0000313" key="1">
    <source>
        <dbReference type="EMBL" id="QQZ08137.1"/>
    </source>
</evidence>
<protein>
    <submittedName>
        <fullName evidence="1">Aspartyl-phosphate phosphatase Spo0E family protein</fullName>
    </submittedName>
</protein>
<dbReference type="PANTHER" id="PTHR41263:SF1">
    <property type="entry name" value="ASPARTYL-PHOSPHATE PHOSPHATASE YISI"/>
    <property type="match status" value="1"/>
</dbReference>
<dbReference type="Proteomes" id="UP000595691">
    <property type="component" value="Chromosome"/>
</dbReference>
<dbReference type="SUPFAM" id="SSF140500">
    <property type="entry name" value="BAS1536-like"/>
    <property type="match status" value="1"/>
</dbReference>
<dbReference type="InterPro" id="IPR037208">
    <property type="entry name" value="Spo0E-like_sf"/>
</dbReference>
<dbReference type="Gene3D" id="4.10.280.10">
    <property type="entry name" value="Helix-loop-helix DNA-binding domain"/>
    <property type="match status" value="1"/>
</dbReference>
<proteinExistence type="predicted"/>
<dbReference type="InterPro" id="IPR053028">
    <property type="entry name" value="Spo0E-like_phosphatase"/>
</dbReference>
<gene>
    <name evidence="1" type="ORF">I5776_13745</name>
</gene>
<evidence type="ECO:0000313" key="2">
    <source>
        <dbReference type="Proteomes" id="UP000595691"/>
    </source>
</evidence>
<name>A0ABX7E1A2_9BACI</name>
<dbReference type="PANTHER" id="PTHR41263">
    <property type="entry name" value="ASPARTYL-PHOSPHATE PHOSPHATASE YISI"/>
    <property type="match status" value="1"/>
</dbReference>
<dbReference type="InterPro" id="IPR036638">
    <property type="entry name" value="HLH_DNA-bd_sf"/>
</dbReference>
<accession>A0ABX7E1A2</accession>
<dbReference type="InterPro" id="IPR018540">
    <property type="entry name" value="Spo0E-like"/>
</dbReference>
<dbReference type="RefSeq" id="WP_202776960.1">
    <property type="nucleotide sequence ID" value="NZ_CP065425.1"/>
</dbReference>
<organism evidence="1 2">
    <name type="scientific">Heyndrickxia vini</name>
    <dbReference type="NCBI Taxonomy" id="1476025"/>
    <lineage>
        <taxon>Bacteria</taxon>
        <taxon>Bacillati</taxon>
        <taxon>Bacillota</taxon>
        <taxon>Bacilli</taxon>
        <taxon>Bacillales</taxon>
        <taxon>Bacillaceae</taxon>
        <taxon>Heyndrickxia</taxon>
    </lineage>
</organism>
<keyword evidence="2" id="KW-1185">Reference proteome</keyword>
<dbReference type="EMBL" id="CP065425">
    <property type="protein sequence ID" value="QQZ08137.1"/>
    <property type="molecule type" value="Genomic_DNA"/>
</dbReference>